<accession>A0A1H6F8K6</accession>
<keyword evidence="2" id="KW-1133">Transmembrane helix</keyword>
<sequence length="272" mass="30555">MKPLWTTPQQAQDTGELLDSAFRLFKHSLPSVLPFSFAIALFNQLLSLFLPDAQVTDETQMQAALETLSILLWPFMLGMIFLTNAMLYQIGAVLYQRQLSRGQILRFALQKLLPVFAAAVIYAVIIFFGLMAFILPGIILSVSLFFYQQEILFENRTILNALLVSHQRSWRYWWRVSIMLGVALMLMLAVNLIPLTIVGSLFYTASGPATGFHTAVTLTSIVCSSLATPYFYAVVMVTWHDLKLRTEPPPAKPSEENQDSKSTTSDSDDFLA</sequence>
<organism evidence="3 4">
    <name type="scientific">Candidatus Venteria ishoeyi</name>
    <dbReference type="NCBI Taxonomy" id="1899563"/>
    <lineage>
        <taxon>Bacteria</taxon>
        <taxon>Pseudomonadati</taxon>
        <taxon>Pseudomonadota</taxon>
        <taxon>Gammaproteobacteria</taxon>
        <taxon>Thiotrichales</taxon>
        <taxon>Thiotrichaceae</taxon>
        <taxon>Venteria</taxon>
    </lineage>
</organism>
<proteinExistence type="predicted"/>
<evidence type="ECO:0008006" key="5">
    <source>
        <dbReference type="Google" id="ProtNLM"/>
    </source>
</evidence>
<evidence type="ECO:0000313" key="4">
    <source>
        <dbReference type="Proteomes" id="UP000236724"/>
    </source>
</evidence>
<dbReference type="EMBL" id="FMSV02000407">
    <property type="protein sequence ID" value="SEH05923.1"/>
    <property type="molecule type" value="Genomic_DNA"/>
</dbReference>
<feature type="transmembrane region" description="Helical" evidence="2">
    <location>
        <begin position="172"/>
        <end position="203"/>
    </location>
</feature>
<keyword evidence="2" id="KW-0812">Transmembrane</keyword>
<dbReference type="RefSeq" id="WP_103919774.1">
    <property type="nucleotide sequence ID" value="NZ_FMSV02000407.1"/>
</dbReference>
<dbReference type="Proteomes" id="UP000236724">
    <property type="component" value="Unassembled WGS sequence"/>
</dbReference>
<gene>
    <name evidence="3" type="ORF">MBHS_01778</name>
</gene>
<keyword evidence="2" id="KW-0472">Membrane</keyword>
<evidence type="ECO:0000256" key="2">
    <source>
        <dbReference type="SAM" id="Phobius"/>
    </source>
</evidence>
<name>A0A1H6F8K6_9GAMM</name>
<protein>
    <recommendedName>
        <fullName evidence="5">Glycerophosphoryl diester phosphodiesterase membrane domain-containing protein</fullName>
    </recommendedName>
</protein>
<keyword evidence="4" id="KW-1185">Reference proteome</keyword>
<evidence type="ECO:0000256" key="1">
    <source>
        <dbReference type="SAM" id="MobiDB-lite"/>
    </source>
</evidence>
<dbReference type="AlphaFoldDB" id="A0A1H6F8K6"/>
<evidence type="ECO:0000313" key="3">
    <source>
        <dbReference type="EMBL" id="SEH05923.1"/>
    </source>
</evidence>
<feature type="transmembrane region" description="Helical" evidence="2">
    <location>
        <begin position="215"/>
        <end position="239"/>
    </location>
</feature>
<feature type="transmembrane region" description="Helical" evidence="2">
    <location>
        <begin position="32"/>
        <end position="50"/>
    </location>
</feature>
<reference evidence="3 4" key="1">
    <citation type="submission" date="2016-10" db="EMBL/GenBank/DDBJ databases">
        <authorList>
            <person name="de Groot N.N."/>
        </authorList>
    </citation>
    <scope>NUCLEOTIDE SEQUENCE [LARGE SCALE GENOMIC DNA]</scope>
    <source>
        <strain evidence="3">MBHS1</strain>
    </source>
</reference>
<feature type="region of interest" description="Disordered" evidence="1">
    <location>
        <begin position="247"/>
        <end position="272"/>
    </location>
</feature>
<feature type="transmembrane region" description="Helical" evidence="2">
    <location>
        <begin position="115"/>
        <end position="147"/>
    </location>
</feature>
<feature type="transmembrane region" description="Helical" evidence="2">
    <location>
        <begin position="70"/>
        <end position="95"/>
    </location>
</feature>